<comment type="function">
    <text evidence="5">Part of the twin-arginine translocation (Tat) system that transports large folded proteins containing a characteristic twin-arginine motif in their signal peptide across membranes. Together with TatB, TatC is part of a receptor directly interacting with Tat signal peptides.</text>
</comment>
<accession>A0A7G5IHY0</accession>
<sequence length="273" mass="30171">MKDIDDTKAPLLDHLIELRRRLLWSIAALLVGFIVAFTQAKHIFAFLAQPLVRAYGGNGGTIIYTKLYEAFFVEIKVAVFAAFLIAFPVIANQLWAFVAPGLYRKEKNALLPFLFATPILFTAGAALAYYVVMPTAFRFFLSFQNIGIGEGFKQEALPAMGDYLSLVMHFIFAFGISFLLPVLLMLLERAGIVTRAQLVAGRRYAIVAAFVVAAVLTPPDVLSQLMLAIPLMILYELSLIGIWFTERSRAREAAAEPATESLTHEADPPRPVA</sequence>
<dbReference type="KEGG" id="sand:H3309_00190"/>
<dbReference type="Pfam" id="PF00902">
    <property type="entry name" value="TatC"/>
    <property type="match status" value="1"/>
</dbReference>
<dbReference type="GO" id="GO:0043953">
    <property type="term" value="P:protein transport by the Tat complex"/>
    <property type="evidence" value="ECO:0007669"/>
    <property type="project" value="UniProtKB-UniRule"/>
</dbReference>
<feature type="transmembrane region" description="Helical" evidence="5">
    <location>
        <begin position="77"/>
        <end position="98"/>
    </location>
</feature>
<keyword evidence="4 5" id="KW-0472">Membrane</keyword>
<dbReference type="GO" id="GO:0065002">
    <property type="term" value="P:intracellular protein transmembrane transport"/>
    <property type="evidence" value="ECO:0007669"/>
    <property type="project" value="TreeGrafter"/>
</dbReference>
<reference evidence="7 8" key="1">
    <citation type="submission" date="2020-07" db="EMBL/GenBank/DDBJ databases">
        <title>Complete genome sequence for Sandaracinobacter sp. M6.</title>
        <authorList>
            <person name="Tang Y."/>
            <person name="Liu Q."/>
            <person name="Guo Z."/>
            <person name="Lei P."/>
            <person name="Huang B."/>
        </authorList>
    </citation>
    <scope>NUCLEOTIDE SEQUENCE [LARGE SCALE GENOMIC DNA]</scope>
    <source>
        <strain evidence="7 8">M6</strain>
    </source>
</reference>
<dbReference type="GO" id="GO:0033281">
    <property type="term" value="C:TAT protein transport complex"/>
    <property type="evidence" value="ECO:0007669"/>
    <property type="project" value="UniProtKB-UniRule"/>
</dbReference>
<name>A0A7G5IHY0_9SPHN</name>
<dbReference type="GO" id="GO:0009977">
    <property type="term" value="F:proton motive force dependent protein transmembrane transporter activity"/>
    <property type="evidence" value="ECO:0007669"/>
    <property type="project" value="TreeGrafter"/>
</dbReference>
<dbReference type="EMBL" id="CP059851">
    <property type="protein sequence ID" value="QMW22972.1"/>
    <property type="molecule type" value="Genomic_DNA"/>
</dbReference>
<dbReference type="PANTHER" id="PTHR30371">
    <property type="entry name" value="SEC-INDEPENDENT PROTEIN TRANSLOCASE PROTEIN TATC"/>
    <property type="match status" value="1"/>
</dbReference>
<dbReference type="AlphaFoldDB" id="A0A7G5IHY0"/>
<evidence type="ECO:0000256" key="5">
    <source>
        <dbReference type="HAMAP-Rule" id="MF_00902"/>
    </source>
</evidence>
<dbReference type="RefSeq" id="WP_182296371.1">
    <property type="nucleotide sequence ID" value="NZ_CP059851.1"/>
</dbReference>
<dbReference type="Proteomes" id="UP000515292">
    <property type="component" value="Chromosome"/>
</dbReference>
<keyword evidence="2 5" id="KW-0812">Transmembrane</keyword>
<feature type="transmembrane region" description="Helical" evidence="5">
    <location>
        <begin position="21"/>
        <end position="40"/>
    </location>
</feature>
<keyword evidence="3 5" id="KW-1133">Transmembrane helix</keyword>
<keyword evidence="5" id="KW-0811">Translocation</keyword>
<proteinExistence type="inferred from homology"/>
<protein>
    <recommendedName>
        <fullName evidence="5">Sec-independent protein translocase protein TatC</fullName>
    </recommendedName>
</protein>
<evidence type="ECO:0000313" key="7">
    <source>
        <dbReference type="EMBL" id="QMW22972.1"/>
    </source>
</evidence>
<dbReference type="PRINTS" id="PR01840">
    <property type="entry name" value="TATCFAMILY"/>
</dbReference>
<comment type="subcellular location">
    <subcellularLocation>
        <location evidence="5">Cell membrane</location>
        <topology evidence="5">Multi-pass membrane protein</topology>
    </subcellularLocation>
    <subcellularLocation>
        <location evidence="1">Membrane</location>
        <topology evidence="1">Multi-pass membrane protein</topology>
    </subcellularLocation>
</comment>
<evidence type="ECO:0000256" key="3">
    <source>
        <dbReference type="ARBA" id="ARBA00022989"/>
    </source>
</evidence>
<organism evidence="7 8">
    <name type="scientific">Sandaracinobacteroides saxicola</name>
    <dbReference type="NCBI Taxonomy" id="2759707"/>
    <lineage>
        <taxon>Bacteria</taxon>
        <taxon>Pseudomonadati</taxon>
        <taxon>Pseudomonadota</taxon>
        <taxon>Alphaproteobacteria</taxon>
        <taxon>Sphingomonadales</taxon>
        <taxon>Sphingosinicellaceae</taxon>
        <taxon>Sandaracinobacteroides</taxon>
    </lineage>
</organism>
<feature type="compositionally biased region" description="Basic and acidic residues" evidence="6">
    <location>
        <begin position="262"/>
        <end position="273"/>
    </location>
</feature>
<evidence type="ECO:0000313" key="8">
    <source>
        <dbReference type="Proteomes" id="UP000515292"/>
    </source>
</evidence>
<comment type="subunit">
    <text evidence="5">The Tat system comprises two distinct complexes: a TatABC complex, containing multiple copies of TatA, TatB and TatC subunits, and a separate TatA complex, containing only TatA subunits. Substrates initially bind to the TatABC complex, which probably triggers association of the separate TatA complex to form the active translocon.</text>
</comment>
<dbReference type="PANTHER" id="PTHR30371:SF0">
    <property type="entry name" value="SEC-INDEPENDENT PROTEIN TRANSLOCASE PROTEIN TATC, CHLOROPLASTIC-RELATED"/>
    <property type="match status" value="1"/>
</dbReference>
<keyword evidence="5" id="KW-0813">Transport</keyword>
<evidence type="ECO:0000256" key="1">
    <source>
        <dbReference type="ARBA" id="ARBA00004141"/>
    </source>
</evidence>
<feature type="transmembrane region" description="Helical" evidence="5">
    <location>
        <begin position="199"/>
        <end position="216"/>
    </location>
</feature>
<keyword evidence="5" id="KW-0653">Protein transport</keyword>
<keyword evidence="5" id="KW-1003">Cell membrane</keyword>
<gene>
    <name evidence="5 7" type="primary">tatC</name>
    <name evidence="7" type="ORF">H3309_00190</name>
</gene>
<feature type="transmembrane region" description="Helical" evidence="5">
    <location>
        <begin position="166"/>
        <end position="187"/>
    </location>
</feature>
<dbReference type="HAMAP" id="MF_00902">
    <property type="entry name" value="TatC"/>
    <property type="match status" value="1"/>
</dbReference>
<feature type="region of interest" description="Disordered" evidence="6">
    <location>
        <begin position="254"/>
        <end position="273"/>
    </location>
</feature>
<evidence type="ECO:0000256" key="6">
    <source>
        <dbReference type="SAM" id="MobiDB-lite"/>
    </source>
</evidence>
<feature type="transmembrane region" description="Helical" evidence="5">
    <location>
        <begin position="110"/>
        <end position="132"/>
    </location>
</feature>
<dbReference type="InterPro" id="IPR002033">
    <property type="entry name" value="TatC"/>
</dbReference>
<dbReference type="NCBIfam" id="TIGR00945">
    <property type="entry name" value="tatC"/>
    <property type="match status" value="1"/>
</dbReference>
<feature type="transmembrane region" description="Helical" evidence="5">
    <location>
        <begin position="222"/>
        <end position="244"/>
    </location>
</feature>
<keyword evidence="8" id="KW-1185">Reference proteome</keyword>
<evidence type="ECO:0000256" key="4">
    <source>
        <dbReference type="ARBA" id="ARBA00023136"/>
    </source>
</evidence>
<comment type="similarity">
    <text evidence="5">Belongs to the TatC family.</text>
</comment>
<evidence type="ECO:0000256" key="2">
    <source>
        <dbReference type="ARBA" id="ARBA00022692"/>
    </source>
</evidence>